<proteinExistence type="predicted"/>
<gene>
    <name evidence="1" type="ORF">QC762_101832</name>
</gene>
<dbReference type="Proteomes" id="UP001323405">
    <property type="component" value="Unassembled WGS sequence"/>
</dbReference>
<organism evidence="1 2">
    <name type="scientific">Podospora pseudocomata</name>
    <dbReference type="NCBI Taxonomy" id="2093779"/>
    <lineage>
        <taxon>Eukaryota</taxon>
        <taxon>Fungi</taxon>
        <taxon>Dikarya</taxon>
        <taxon>Ascomycota</taxon>
        <taxon>Pezizomycotina</taxon>
        <taxon>Sordariomycetes</taxon>
        <taxon>Sordariomycetidae</taxon>
        <taxon>Sordariales</taxon>
        <taxon>Podosporaceae</taxon>
        <taxon>Podospora</taxon>
    </lineage>
</organism>
<name>A0ABR0GRP9_9PEZI</name>
<evidence type="ECO:0000313" key="1">
    <source>
        <dbReference type="EMBL" id="KAK4658440.1"/>
    </source>
</evidence>
<comment type="caution">
    <text evidence="1">The sequence shown here is derived from an EMBL/GenBank/DDBJ whole genome shotgun (WGS) entry which is preliminary data.</text>
</comment>
<evidence type="ECO:0000313" key="2">
    <source>
        <dbReference type="Proteomes" id="UP001323405"/>
    </source>
</evidence>
<dbReference type="EMBL" id="JAFFHA010000002">
    <property type="protein sequence ID" value="KAK4658440.1"/>
    <property type="molecule type" value="Genomic_DNA"/>
</dbReference>
<dbReference type="RefSeq" id="XP_062747412.1">
    <property type="nucleotide sequence ID" value="XM_062884569.1"/>
</dbReference>
<accession>A0ABR0GRP9</accession>
<sequence>MILLSPTIDSLAKLRNIYDIFFMALLLAKQLFREASRSCFLQTHPKPDDPWHLHPRPHLEMGGAACLSPVLRARWN</sequence>
<protein>
    <submittedName>
        <fullName evidence="1">Uncharacterized protein</fullName>
    </submittedName>
</protein>
<reference evidence="1 2" key="1">
    <citation type="journal article" date="2023" name="bioRxiv">
        <title>High-quality genome assemblies of four members of thePodospora anserinaspecies complex.</title>
        <authorList>
            <person name="Ament-Velasquez S.L."/>
            <person name="Vogan A.A."/>
            <person name="Wallerman O."/>
            <person name="Hartmann F."/>
            <person name="Gautier V."/>
            <person name="Silar P."/>
            <person name="Giraud T."/>
            <person name="Johannesson H."/>
        </authorList>
    </citation>
    <scope>NUCLEOTIDE SEQUENCE [LARGE SCALE GENOMIC DNA]</scope>
    <source>
        <strain evidence="1 2">CBS 415.72m</strain>
    </source>
</reference>
<keyword evidence="2" id="KW-1185">Reference proteome</keyword>
<dbReference type="GeneID" id="87904476"/>